<dbReference type="InterPro" id="IPR052707">
    <property type="entry name" value="OsmC_Ohr_Peroxiredoxin"/>
</dbReference>
<dbReference type="InterPro" id="IPR019904">
    <property type="entry name" value="Peroxiredoxin_OsmC"/>
</dbReference>
<dbReference type="NCBIfam" id="TIGR03562">
    <property type="entry name" value="osmo_induc_OsmC"/>
    <property type="match status" value="1"/>
</dbReference>
<dbReference type="Pfam" id="PF02566">
    <property type="entry name" value="OsmC"/>
    <property type="match status" value="1"/>
</dbReference>
<keyword evidence="2" id="KW-1185">Reference proteome</keyword>
<accession>A0ABS1R5R8</accession>
<proteinExistence type="predicted"/>
<protein>
    <submittedName>
        <fullName evidence="1">OsmC family peroxiredoxin</fullName>
    </submittedName>
</protein>
<dbReference type="PANTHER" id="PTHR42830:SF2">
    <property type="entry name" value="OSMC_OHR FAMILY PROTEIN"/>
    <property type="match status" value="1"/>
</dbReference>
<dbReference type="RefSeq" id="WP_202103764.1">
    <property type="nucleotide sequence ID" value="NZ_JAERTY010000008.1"/>
</dbReference>
<dbReference type="PANTHER" id="PTHR42830">
    <property type="entry name" value="OSMOTICALLY INDUCIBLE FAMILY PROTEIN"/>
    <property type="match status" value="1"/>
</dbReference>
<dbReference type="InterPro" id="IPR003718">
    <property type="entry name" value="OsmC/Ohr_fam"/>
</dbReference>
<comment type="caution">
    <text evidence="1">The sequence shown here is derived from an EMBL/GenBank/DDBJ whole genome shotgun (WGS) entry which is preliminary data.</text>
</comment>
<evidence type="ECO:0000313" key="1">
    <source>
        <dbReference type="EMBL" id="MBL1410056.1"/>
    </source>
</evidence>
<gene>
    <name evidence="1" type="ORF">JKG61_14975</name>
</gene>
<name>A0ABS1R5R8_9SPHI</name>
<dbReference type="InterPro" id="IPR015946">
    <property type="entry name" value="KH_dom-like_a/b"/>
</dbReference>
<reference evidence="1 2" key="1">
    <citation type="submission" date="2021-01" db="EMBL/GenBank/DDBJ databases">
        <title>C459-1 draft genome sequence.</title>
        <authorList>
            <person name="Zhang X.-F."/>
        </authorList>
    </citation>
    <scope>NUCLEOTIDE SEQUENCE [LARGE SCALE GENOMIC DNA]</scope>
    <source>
        <strain evidence="2">C459-1</strain>
    </source>
</reference>
<dbReference type="SUPFAM" id="SSF82784">
    <property type="entry name" value="OsmC-like"/>
    <property type="match status" value="1"/>
</dbReference>
<dbReference type="Gene3D" id="3.30.300.20">
    <property type="match status" value="1"/>
</dbReference>
<dbReference type="InterPro" id="IPR036102">
    <property type="entry name" value="OsmC/Ohrsf"/>
</dbReference>
<sequence>MGINIKAVWQGNFKQGNGELNIENSGLDGVNFKPFFAKSDGTFTNPEELLASAHATCYAMTFGYILSENEFTADSLETNVSLVIENNVVKSSNINFKASIPGIENDLFQQLADKAKAMCTVGNALNVEITLNASLL</sequence>
<dbReference type="EMBL" id="JAERTY010000008">
    <property type="protein sequence ID" value="MBL1410056.1"/>
    <property type="molecule type" value="Genomic_DNA"/>
</dbReference>
<organism evidence="1 2">
    <name type="scientific">Sphingobacterium faecale</name>
    <dbReference type="NCBI Taxonomy" id="2803775"/>
    <lineage>
        <taxon>Bacteria</taxon>
        <taxon>Pseudomonadati</taxon>
        <taxon>Bacteroidota</taxon>
        <taxon>Sphingobacteriia</taxon>
        <taxon>Sphingobacteriales</taxon>
        <taxon>Sphingobacteriaceae</taxon>
        <taxon>Sphingobacterium</taxon>
    </lineage>
</organism>
<evidence type="ECO:0000313" key="2">
    <source>
        <dbReference type="Proteomes" id="UP000625283"/>
    </source>
</evidence>
<dbReference type="Proteomes" id="UP000625283">
    <property type="component" value="Unassembled WGS sequence"/>
</dbReference>